<evidence type="ECO:0000313" key="1">
    <source>
        <dbReference type="EMBL" id="KAK0629383.1"/>
    </source>
</evidence>
<comment type="caution">
    <text evidence="1">The sequence shown here is derived from an EMBL/GenBank/DDBJ whole genome shotgun (WGS) entry which is preliminary data.</text>
</comment>
<dbReference type="AlphaFoldDB" id="A0AA39X8P5"/>
<proteinExistence type="predicted"/>
<name>A0AA39X8P5_9PEZI</name>
<accession>A0AA39X8P5</accession>
<organism evidence="1 2">
    <name type="scientific">Bombardia bombarda</name>
    <dbReference type="NCBI Taxonomy" id="252184"/>
    <lineage>
        <taxon>Eukaryota</taxon>
        <taxon>Fungi</taxon>
        <taxon>Dikarya</taxon>
        <taxon>Ascomycota</taxon>
        <taxon>Pezizomycotina</taxon>
        <taxon>Sordariomycetes</taxon>
        <taxon>Sordariomycetidae</taxon>
        <taxon>Sordariales</taxon>
        <taxon>Lasiosphaeriaceae</taxon>
        <taxon>Bombardia</taxon>
    </lineage>
</organism>
<dbReference type="Proteomes" id="UP001174934">
    <property type="component" value="Unassembled WGS sequence"/>
</dbReference>
<keyword evidence="2" id="KW-1185">Reference proteome</keyword>
<evidence type="ECO:0000313" key="2">
    <source>
        <dbReference type="Proteomes" id="UP001174934"/>
    </source>
</evidence>
<dbReference type="EMBL" id="JAULSR010000002">
    <property type="protein sequence ID" value="KAK0629383.1"/>
    <property type="molecule type" value="Genomic_DNA"/>
</dbReference>
<protein>
    <submittedName>
        <fullName evidence="1">Uncharacterized protein</fullName>
    </submittedName>
</protein>
<reference evidence="1" key="1">
    <citation type="submission" date="2023-06" db="EMBL/GenBank/DDBJ databases">
        <title>Genome-scale phylogeny and comparative genomics of the fungal order Sordariales.</title>
        <authorList>
            <consortium name="Lawrence Berkeley National Laboratory"/>
            <person name="Hensen N."/>
            <person name="Bonometti L."/>
            <person name="Westerberg I."/>
            <person name="Brannstrom I.O."/>
            <person name="Guillou S."/>
            <person name="Cros-Aarteil S."/>
            <person name="Calhoun S."/>
            <person name="Haridas S."/>
            <person name="Kuo A."/>
            <person name="Mondo S."/>
            <person name="Pangilinan J."/>
            <person name="Riley R."/>
            <person name="LaButti K."/>
            <person name="Andreopoulos B."/>
            <person name="Lipzen A."/>
            <person name="Chen C."/>
            <person name="Yanf M."/>
            <person name="Daum C."/>
            <person name="Ng V."/>
            <person name="Clum A."/>
            <person name="Steindorff A."/>
            <person name="Ohm R."/>
            <person name="Martin F."/>
            <person name="Silar P."/>
            <person name="Natvig D."/>
            <person name="Lalanne C."/>
            <person name="Gautier V."/>
            <person name="Ament-velasquez S.L."/>
            <person name="Kruys A."/>
            <person name="Hutchinson M.I."/>
            <person name="Powell A.J."/>
            <person name="Barry K."/>
            <person name="Miller A.N."/>
            <person name="Grigoriev I.V."/>
            <person name="Debuchy R."/>
            <person name="Gladieux P."/>
            <person name="Thoren M.H."/>
            <person name="Johannesson H."/>
        </authorList>
    </citation>
    <scope>NUCLEOTIDE SEQUENCE</scope>
    <source>
        <strain evidence="1">SMH3391-2</strain>
    </source>
</reference>
<gene>
    <name evidence="1" type="ORF">B0T17DRAFT_615167</name>
</gene>
<sequence>MAQSAVASDVVFLTAKHTVKPEEKDSLNGGLFLSAIDQLRTLPGVVTVFWGRSIEQTDRLAVVIRYTSPPTTNPSGILAPFSTTPNSPQLQHLRFSYDAGADLPSYPATEIAFPCFASDTPLAELEPLIADLEAALPKMVHPDGEKIALGWNSGWLAQPKTLAHSLSKTTGQAIVWGMFIGWVSREEHLKVTGTELFLKPAMPLIKRMLPMVEGLEGVHFAFRE</sequence>